<evidence type="ECO:0000313" key="4">
    <source>
        <dbReference type="Proteomes" id="UP000009022"/>
    </source>
</evidence>
<reference evidence="3 4" key="1">
    <citation type="journal article" date="2008" name="Nature">
        <title>The Trichoplax genome and the nature of placozoans.</title>
        <authorList>
            <person name="Srivastava M."/>
            <person name="Begovic E."/>
            <person name="Chapman J."/>
            <person name="Putnam N.H."/>
            <person name="Hellsten U."/>
            <person name="Kawashima T."/>
            <person name="Kuo A."/>
            <person name="Mitros T."/>
            <person name="Salamov A."/>
            <person name="Carpenter M.L."/>
            <person name="Signorovitch A.Y."/>
            <person name="Moreno M.A."/>
            <person name="Kamm K."/>
            <person name="Grimwood J."/>
            <person name="Schmutz J."/>
            <person name="Shapiro H."/>
            <person name="Grigoriev I.V."/>
            <person name="Buss L.W."/>
            <person name="Schierwater B."/>
            <person name="Dellaporta S.L."/>
            <person name="Rokhsar D.S."/>
        </authorList>
    </citation>
    <scope>NUCLEOTIDE SEQUENCE [LARGE SCALE GENOMIC DNA]</scope>
    <source>
        <strain evidence="3 4">Grell-BS-1999</strain>
    </source>
</reference>
<gene>
    <name evidence="3" type="ORF">TRIADDRAFT_55242</name>
</gene>
<keyword evidence="2" id="KW-0472">Membrane</keyword>
<name>B3RUD2_TRIAD</name>
<dbReference type="CTD" id="6752562"/>
<dbReference type="Proteomes" id="UP000009022">
    <property type="component" value="Unassembled WGS sequence"/>
</dbReference>
<feature type="region of interest" description="Disordered" evidence="1">
    <location>
        <begin position="340"/>
        <end position="359"/>
    </location>
</feature>
<dbReference type="EMBL" id="DS985244">
    <property type="protein sequence ID" value="EDV25789.1"/>
    <property type="molecule type" value="Genomic_DNA"/>
</dbReference>
<dbReference type="GeneID" id="6752562"/>
<protein>
    <recommendedName>
        <fullName evidence="5">EamA domain-containing protein</fullName>
    </recommendedName>
</protein>
<feature type="transmembrane region" description="Helical" evidence="2">
    <location>
        <begin position="87"/>
        <end position="110"/>
    </location>
</feature>
<sequence>MWGGLASCVRIFENSTSYFSVIKTSAITTVLRSLVILIGFIGVGATVTPTIYEMITYNCTCNSQVLPPAILTCIKSSYTEACGKDPLFYFMALGFCFLGSLSWSVSAVLWKRYGKMIHYTVGGALMQVIGTITGISLWAGLNGLSGFPLEISMATNDILGLIGFIYAGVLLAFLAALARYALYRQIGPINTDGLLVLIPAVTAVEEYFILRERKWATWSFIVTLVGAGLIIIAGLLGNSPLHDAIAQGLDSSRSYRRKGIYEEGDRDQSNSTDIGGAHDNPYVAVSDQDSNDIKYKGKNKIDLPNRSKGDASSSTDQNIAMEQLRSLDDKLQQEMANINIESSKTSEPSNSQKVDEQLDEQSADAFVLALQKSMENASTSSDSSGPTYGYKKTSLPSSQISPSMSDMIRSPSNESIYSLLNVSHKPNPYKNLIANSRTRADAPISTFDPKKTYVDRPSLSGASSIQQTTKPNPYQRK</sequence>
<evidence type="ECO:0000256" key="2">
    <source>
        <dbReference type="SAM" id="Phobius"/>
    </source>
</evidence>
<dbReference type="HOGENOM" id="CLU_572850_0_0_1"/>
<dbReference type="InParanoid" id="B3RUD2"/>
<dbReference type="KEGG" id="tad:TRIADDRAFT_55242"/>
<keyword evidence="2" id="KW-0812">Transmembrane</keyword>
<feature type="transmembrane region" description="Helical" evidence="2">
    <location>
        <begin position="158"/>
        <end position="182"/>
    </location>
</feature>
<feature type="transmembrane region" description="Helical" evidence="2">
    <location>
        <begin position="117"/>
        <end position="138"/>
    </location>
</feature>
<feature type="compositionally biased region" description="Polar residues" evidence="1">
    <location>
        <begin position="460"/>
        <end position="477"/>
    </location>
</feature>
<feature type="compositionally biased region" description="Low complexity" evidence="1">
    <location>
        <begin position="394"/>
        <end position="408"/>
    </location>
</feature>
<dbReference type="AlphaFoldDB" id="B3RUD2"/>
<accession>B3RUD2</accession>
<organism evidence="3 4">
    <name type="scientific">Trichoplax adhaerens</name>
    <name type="common">Trichoplax reptans</name>
    <dbReference type="NCBI Taxonomy" id="10228"/>
    <lineage>
        <taxon>Eukaryota</taxon>
        <taxon>Metazoa</taxon>
        <taxon>Placozoa</taxon>
        <taxon>Uniplacotomia</taxon>
        <taxon>Trichoplacea</taxon>
        <taxon>Trichoplacidae</taxon>
        <taxon>Trichoplax</taxon>
    </lineage>
</organism>
<feature type="compositionally biased region" description="Basic and acidic residues" evidence="1">
    <location>
        <begin position="291"/>
        <end position="309"/>
    </location>
</feature>
<keyword evidence="4" id="KW-1185">Reference proteome</keyword>
<evidence type="ECO:0000256" key="1">
    <source>
        <dbReference type="SAM" id="MobiDB-lite"/>
    </source>
</evidence>
<feature type="region of interest" description="Disordered" evidence="1">
    <location>
        <begin position="374"/>
        <end position="409"/>
    </location>
</feature>
<evidence type="ECO:0000313" key="3">
    <source>
        <dbReference type="EMBL" id="EDV25789.1"/>
    </source>
</evidence>
<feature type="region of interest" description="Disordered" evidence="1">
    <location>
        <begin position="261"/>
        <end position="316"/>
    </location>
</feature>
<dbReference type="PhylomeDB" id="B3RUD2"/>
<keyword evidence="2" id="KW-1133">Transmembrane helix</keyword>
<evidence type="ECO:0008006" key="5">
    <source>
        <dbReference type="Google" id="ProtNLM"/>
    </source>
</evidence>
<dbReference type="RefSeq" id="XP_002111822.1">
    <property type="nucleotide sequence ID" value="XM_002111786.1"/>
</dbReference>
<feature type="transmembrane region" description="Helical" evidence="2">
    <location>
        <begin position="30"/>
        <end position="52"/>
    </location>
</feature>
<feature type="compositionally biased region" description="Polar residues" evidence="1">
    <location>
        <begin position="340"/>
        <end position="352"/>
    </location>
</feature>
<feature type="region of interest" description="Disordered" evidence="1">
    <location>
        <begin position="434"/>
        <end position="477"/>
    </location>
</feature>
<proteinExistence type="predicted"/>
<feature type="compositionally biased region" description="Polar residues" evidence="1">
    <location>
        <begin position="374"/>
        <end position="386"/>
    </location>
</feature>
<feature type="transmembrane region" description="Helical" evidence="2">
    <location>
        <begin position="216"/>
        <end position="236"/>
    </location>
</feature>